<dbReference type="EMBL" id="VXIS01000476">
    <property type="protein sequence ID" value="KAA8893230.1"/>
    <property type="molecule type" value="Genomic_DNA"/>
</dbReference>
<keyword evidence="3" id="KW-1185">Reference proteome</keyword>
<proteinExistence type="predicted"/>
<evidence type="ECO:0000313" key="2">
    <source>
        <dbReference type="EMBL" id="KAA8897768.1"/>
    </source>
</evidence>
<reference evidence="2 3" key="1">
    <citation type="submission" date="2019-09" db="EMBL/GenBank/DDBJ databases">
        <title>Draft genome of the ectomycorrhizal ascomycete Sphaerosporella brunnea.</title>
        <authorList>
            <consortium name="DOE Joint Genome Institute"/>
            <person name="Benucci G.M."/>
            <person name="Marozzi G."/>
            <person name="Antonielli L."/>
            <person name="Sanchez S."/>
            <person name="Marco P."/>
            <person name="Wang X."/>
            <person name="Falini L.B."/>
            <person name="Barry K."/>
            <person name="Haridas S."/>
            <person name="Lipzen A."/>
            <person name="Labutti K."/>
            <person name="Grigoriev I.V."/>
            <person name="Murat C."/>
            <person name="Martin F."/>
            <person name="Albertini E."/>
            <person name="Donnini D."/>
            <person name="Bonito G."/>
        </authorList>
    </citation>
    <scope>NUCLEOTIDE SEQUENCE [LARGE SCALE GENOMIC DNA]</scope>
    <source>
        <strain evidence="2 3">Sb_GMNB300</strain>
    </source>
</reference>
<gene>
    <name evidence="2" type="ORF">FN846DRAFT_963280</name>
    <name evidence="1" type="ORF">FN846DRAFT_979832</name>
</gene>
<name>A0A5J5EMP6_9PEZI</name>
<dbReference type="Proteomes" id="UP000326924">
    <property type="component" value="Unassembled WGS sequence"/>
</dbReference>
<sequence length="316" mass="35511">MVLFPGVKQAKSGAYYYDDNDVKMIKIPVGNCTGDYILTPAELKRYFGVDPARMGPLPEYLIAPHLDSTWNEGRSKNTGRTWWDITGEVVAYRPIEWVPIVRELNTIPYSHFEVEYKKTTTKIQTSELYGHAEASFTIALGASWKGIKVEASTTTSIEASYKTSTELHEEIVEKGKRGDVVIKELAMGMALKVKRVYERNVKLYLNDESKKDSLTWDGPAWGELWVGANDLRDVGALQFNPIIMSGSGYSKSLYLQVLPVFNADKKLTNMHLALSNKGWTDWYAYPGGSHIPNPPRVETIPLPDNKKPLVTFIAVN</sequence>
<dbReference type="OrthoDB" id="4540679at2759"/>
<evidence type="ECO:0000313" key="1">
    <source>
        <dbReference type="EMBL" id="KAA8893230.1"/>
    </source>
</evidence>
<comment type="caution">
    <text evidence="2">The sequence shown here is derived from an EMBL/GenBank/DDBJ whole genome shotgun (WGS) entry which is preliminary data.</text>
</comment>
<evidence type="ECO:0000313" key="3">
    <source>
        <dbReference type="Proteomes" id="UP000326924"/>
    </source>
</evidence>
<protein>
    <submittedName>
        <fullName evidence="2">Uncharacterized protein</fullName>
    </submittedName>
</protein>
<dbReference type="AlphaFoldDB" id="A0A5J5EMP6"/>
<dbReference type="EMBL" id="VXIS01000193">
    <property type="protein sequence ID" value="KAA8897768.1"/>
    <property type="molecule type" value="Genomic_DNA"/>
</dbReference>
<accession>A0A5J5EMP6</accession>
<organism evidence="2 3">
    <name type="scientific">Sphaerosporella brunnea</name>
    <dbReference type="NCBI Taxonomy" id="1250544"/>
    <lineage>
        <taxon>Eukaryota</taxon>
        <taxon>Fungi</taxon>
        <taxon>Dikarya</taxon>
        <taxon>Ascomycota</taxon>
        <taxon>Pezizomycotina</taxon>
        <taxon>Pezizomycetes</taxon>
        <taxon>Pezizales</taxon>
        <taxon>Pyronemataceae</taxon>
        <taxon>Sphaerosporella</taxon>
    </lineage>
</organism>